<keyword evidence="9 15" id="KW-0675">Receptor</keyword>
<comment type="similarity">
    <text evidence="2">Belongs to the glutamate-gated ion channel (TC 1.A.10.1) family.</text>
</comment>
<evidence type="ECO:0000256" key="10">
    <source>
        <dbReference type="ARBA" id="ARBA00023180"/>
    </source>
</evidence>
<dbReference type="AlphaFoldDB" id="A0A4Y2EF15"/>
<keyword evidence="4" id="KW-1003">Cell membrane</keyword>
<evidence type="ECO:0000256" key="3">
    <source>
        <dbReference type="ARBA" id="ARBA00022448"/>
    </source>
</evidence>
<evidence type="ECO:0000313" key="15">
    <source>
        <dbReference type="EMBL" id="GBM27377.1"/>
    </source>
</evidence>
<dbReference type="InterPro" id="IPR019594">
    <property type="entry name" value="Glu/Gly-bd"/>
</dbReference>
<evidence type="ECO:0000256" key="7">
    <source>
        <dbReference type="ARBA" id="ARBA00023065"/>
    </source>
</evidence>
<gene>
    <name evidence="15" type="primary">GLRK</name>
    <name evidence="15" type="ORF">AVEN_250413_1</name>
</gene>
<dbReference type="GO" id="GO:0005886">
    <property type="term" value="C:plasma membrane"/>
    <property type="evidence" value="ECO:0007669"/>
    <property type="project" value="UniProtKB-SubCell"/>
</dbReference>
<comment type="subcellular location">
    <subcellularLocation>
        <location evidence="1">Cell membrane</location>
        <topology evidence="1">Multi-pass membrane protein</topology>
    </subcellularLocation>
</comment>
<proteinExistence type="inferred from homology"/>
<evidence type="ECO:0000256" key="2">
    <source>
        <dbReference type="ARBA" id="ARBA00008685"/>
    </source>
</evidence>
<feature type="transmembrane region" description="Helical" evidence="13">
    <location>
        <begin position="190"/>
        <end position="213"/>
    </location>
</feature>
<dbReference type="Pfam" id="PF00060">
    <property type="entry name" value="Lig_chan"/>
    <property type="match status" value="1"/>
</dbReference>
<keyword evidence="3" id="KW-0813">Transport</keyword>
<dbReference type="PANTHER" id="PTHR42643">
    <property type="entry name" value="IONOTROPIC RECEPTOR 20A-RELATED"/>
    <property type="match status" value="1"/>
</dbReference>
<dbReference type="GO" id="GO:0015276">
    <property type="term" value="F:ligand-gated monoatomic ion channel activity"/>
    <property type="evidence" value="ECO:0007669"/>
    <property type="project" value="InterPro"/>
</dbReference>
<feature type="domain" description="Ionotropic glutamate receptor L-glutamate and glycine-binding" evidence="14">
    <location>
        <begin position="16"/>
        <end position="78"/>
    </location>
</feature>
<keyword evidence="16" id="KW-1185">Reference proteome</keyword>
<dbReference type="Pfam" id="PF10613">
    <property type="entry name" value="Lig_chan-Glu_bd"/>
    <property type="match status" value="1"/>
</dbReference>
<dbReference type="EMBL" id="BGPR01000584">
    <property type="protein sequence ID" value="GBM27377.1"/>
    <property type="molecule type" value="Genomic_DNA"/>
</dbReference>
<evidence type="ECO:0000256" key="6">
    <source>
        <dbReference type="ARBA" id="ARBA00022989"/>
    </source>
</evidence>
<protein>
    <submittedName>
        <fullName evidence="15">Putative glutamate receptor</fullName>
    </submittedName>
</protein>
<sequence length="405" mass="45983">MSFEKVLRVAVLQAKHIVEVNESTDGKILPLRGIEVRLLNLLSQCMHFKYDLVIPQDREFGRTLDDGQWTGMIGLVVREEADFAMNMIALTGVRREVLNFSYPYNVDGTTFFMEAPALLPKGLAYFYPFGFILWVSVLFSMFLAPFVFKYVFRNAYSLSKLFFEVTGSFLGLPFNAVVQDFGSRILLLSWLVYVKILALCYCAVLLSFVTIPLKTEPIQNINQLANVIKEGKCNGLIFRGTSDHNAFYSAASGPLKVIADHVKENNKLVPHGLTITEYIPDSKTALIGSKSLVQFNYLSENYKQYAISKDFFYTTLIAIPVSDNFCCLQKMDTCIHRMYAGGLYEKFMEDEIYILTMKSMEKQDLSEDDLVLRIADIYGAFLILAVGCAISCFAFVFEVLYKKKK</sequence>
<keyword evidence="5 13" id="KW-0812">Transmembrane</keyword>
<evidence type="ECO:0000256" key="12">
    <source>
        <dbReference type="ARBA" id="ARBA00023303"/>
    </source>
</evidence>
<reference evidence="15 16" key="1">
    <citation type="journal article" date="2019" name="Sci. Rep.">
        <title>Orb-weaving spider Araneus ventricosus genome elucidates the spidroin gene catalogue.</title>
        <authorList>
            <person name="Kono N."/>
            <person name="Nakamura H."/>
            <person name="Ohtoshi R."/>
            <person name="Moran D.A.P."/>
            <person name="Shinohara A."/>
            <person name="Yoshida Y."/>
            <person name="Fujiwara M."/>
            <person name="Mori M."/>
            <person name="Tomita M."/>
            <person name="Arakawa K."/>
        </authorList>
    </citation>
    <scope>NUCLEOTIDE SEQUENCE [LARGE SCALE GENOMIC DNA]</scope>
</reference>
<evidence type="ECO:0000259" key="14">
    <source>
        <dbReference type="SMART" id="SM00918"/>
    </source>
</evidence>
<evidence type="ECO:0000256" key="8">
    <source>
        <dbReference type="ARBA" id="ARBA00023136"/>
    </source>
</evidence>
<dbReference type="OrthoDB" id="6421761at2759"/>
<keyword evidence="10" id="KW-0325">Glycoprotein</keyword>
<keyword evidence="12" id="KW-0407">Ion channel</keyword>
<name>A0A4Y2EF15_ARAVE</name>
<evidence type="ECO:0000313" key="16">
    <source>
        <dbReference type="Proteomes" id="UP000499080"/>
    </source>
</evidence>
<dbReference type="SUPFAM" id="SSF53850">
    <property type="entry name" value="Periplasmic binding protein-like II"/>
    <property type="match status" value="1"/>
</dbReference>
<dbReference type="Gene3D" id="3.40.190.10">
    <property type="entry name" value="Periplasmic binding protein-like II"/>
    <property type="match status" value="1"/>
</dbReference>
<dbReference type="Proteomes" id="UP000499080">
    <property type="component" value="Unassembled WGS sequence"/>
</dbReference>
<keyword evidence="8 13" id="KW-0472">Membrane</keyword>
<evidence type="ECO:0000256" key="9">
    <source>
        <dbReference type="ARBA" id="ARBA00023170"/>
    </source>
</evidence>
<keyword evidence="7" id="KW-0406">Ion transport</keyword>
<comment type="caution">
    <text evidence="15">The sequence shown here is derived from an EMBL/GenBank/DDBJ whole genome shotgun (WGS) entry which is preliminary data.</text>
</comment>
<keyword evidence="6 13" id="KW-1133">Transmembrane helix</keyword>
<dbReference type="InterPro" id="IPR001320">
    <property type="entry name" value="Iontro_rcpt_C"/>
</dbReference>
<evidence type="ECO:0000256" key="4">
    <source>
        <dbReference type="ARBA" id="ARBA00022475"/>
    </source>
</evidence>
<feature type="transmembrane region" description="Helical" evidence="13">
    <location>
        <begin position="123"/>
        <end position="148"/>
    </location>
</feature>
<evidence type="ECO:0000256" key="5">
    <source>
        <dbReference type="ARBA" id="ARBA00022692"/>
    </source>
</evidence>
<feature type="transmembrane region" description="Helical" evidence="13">
    <location>
        <begin position="160"/>
        <end position="178"/>
    </location>
</feature>
<dbReference type="GO" id="GO:0050906">
    <property type="term" value="P:detection of stimulus involved in sensory perception"/>
    <property type="evidence" value="ECO:0007669"/>
    <property type="project" value="UniProtKB-ARBA"/>
</dbReference>
<organism evidence="15 16">
    <name type="scientific">Araneus ventricosus</name>
    <name type="common">Orbweaver spider</name>
    <name type="synonym">Epeira ventricosa</name>
    <dbReference type="NCBI Taxonomy" id="182803"/>
    <lineage>
        <taxon>Eukaryota</taxon>
        <taxon>Metazoa</taxon>
        <taxon>Ecdysozoa</taxon>
        <taxon>Arthropoda</taxon>
        <taxon>Chelicerata</taxon>
        <taxon>Arachnida</taxon>
        <taxon>Araneae</taxon>
        <taxon>Araneomorphae</taxon>
        <taxon>Entelegynae</taxon>
        <taxon>Araneoidea</taxon>
        <taxon>Araneidae</taxon>
        <taxon>Araneus</taxon>
    </lineage>
</organism>
<accession>A0A4Y2EF15</accession>
<dbReference type="SMART" id="SM00918">
    <property type="entry name" value="Lig_chan-Glu_bd"/>
    <property type="match status" value="1"/>
</dbReference>
<keyword evidence="11" id="KW-1071">Ligand-gated ion channel</keyword>
<evidence type="ECO:0000256" key="11">
    <source>
        <dbReference type="ARBA" id="ARBA00023286"/>
    </source>
</evidence>
<evidence type="ECO:0000256" key="1">
    <source>
        <dbReference type="ARBA" id="ARBA00004651"/>
    </source>
</evidence>
<evidence type="ECO:0000256" key="13">
    <source>
        <dbReference type="SAM" id="Phobius"/>
    </source>
</evidence>
<dbReference type="PANTHER" id="PTHR42643:SF24">
    <property type="entry name" value="IONOTROPIC RECEPTOR 60A"/>
    <property type="match status" value="1"/>
</dbReference>
<feature type="transmembrane region" description="Helical" evidence="13">
    <location>
        <begin position="377"/>
        <end position="401"/>
    </location>
</feature>
<dbReference type="InterPro" id="IPR052192">
    <property type="entry name" value="Insect_Ionotropic_Sensory_Rcpt"/>
</dbReference>